<dbReference type="SMART" id="SM01245">
    <property type="entry name" value="Jag_N"/>
    <property type="match status" value="1"/>
</dbReference>
<name>A0A1I2QE84_9BACL</name>
<dbReference type="PROSITE" id="PS51061">
    <property type="entry name" value="R3H"/>
    <property type="match status" value="1"/>
</dbReference>
<keyword evidence="1 6" id="KW-0963">Cytoplasm</keyword>
<dbReference type="HAMAP" id="MF_00867">
    <property type="entry name" value="KhpB"/>
    <property type="match status" value="1"/>
</dbReference>
<keyword evidence="9" id="KW-1185">Reference proteome</keyword>
<keyword evidence="3 6" id="KW-0133">Cell shape</keyword>
<feature type="domain" description="R3H" evidence="7">
    <location>
        <begin position="140"/>
        <end position="206"/>
    </location>
</feature>
<evidence type="ECO:0000256" key="4">
    <source>
        <dbReference type="ARBA" id="ARBA00023186"/>
    </source>
</evidence>
<dbReference type="SUPFAM" id="SSF82708">
    <property type="entry name" value="R3H domain"/>
    <property type="match status" value="1"/>
</dbReference>
<evidence type="ECO:0000256" key="2">
    <source>
        <dbReference type="ARBA" id="ARBA00022884"/>
    </source>
</evidence>
<dbReference type="InterPro" id="IPR038008">
    <property type="entry name" value="Jag_KH"/>
</dbReference>
<comment type="subunit">
    <text evidence="6">Forms a complex with KhpA.</text>
</comment>
<reference evidence="9" key="1">
    <citation type="submission" date="2016-10" db="EMBL/GenBank/DDBJ databases">
        <authorList>
            <person name="Varghese N."/>
            <person name="Submissions S."/>
        </authorList>
    </citation>
    <scope>NUCLEOTIDE SEQUENCE [LARGE SCALE GENOMIC DNA]</scope>
    <source>
        <strain evidence="9">ATCC 700379</strain>
    </source>
</reference>
<comment type="function">
    <text evidence="6">A probable RNA chaperone. Forms a complex with KhpA which binds to cellular RNA and controls its expression. Plays a role in peptidoglycan (PG) homeostasis and cell length regulation.</text>
</comment>
<dbReference type="GO" id="GO:0009252">
    <property type="term" value="P:peptidoglycan biosynthetic process"/>
    <property type="evidence" value="ECO:0007669"/>
    <property type="project" value="UniProtKB-UniRule"/>
</dbReference>
<dbReference type="STRING" id="269670.SAMN02982927_01160"/>
<evidence type="ECO:0000256" key="1">
    <source>
        <dbReference type="ARBA" id="ARBA00022490"/>
    </source>
</evidence>
<comment type="subcellular location">
    <subcellularLocation>
        <location evidence="6">Cytoplasm</location>
    </subcellularLocation>
</comment>
<keyword evidence="5 6" id="KW-0961">Cell wall biogenesis/degradation</keyword>
<gene>
    <name evidence="6" type="primary">khpB</name>
    <name evidence="6" type="synonym">eloR</name>
    <name evidence="8" type="ORF">SAMN02982927_01160</name>
</gene>
<evidence type="ECO:0000259" key="7">
    <source>
        <dbReference type="PROSITE" id="PS51061"/>
    </source>
</evidence>
<proteinExistence type="inferred from homology"/>
<accession>A0A1I2QE84</accession>
<protein>
    <recommendedName>
        <fullName evidence="6">RNA-binding protein KhpB</fullName>
    </recommendedName>
    <alternativeName>
        <fullName evidence="6">RNA-binding protein EloR</fullName>
    </alternativeName>
</protein>
<evidence type="ECO:0000256" key="3">
    <source>
        <dbReference type="ARBA" id="ARBA00022960"/>
    </source>
</evidence>
<dbReference type="GO" id="GO:0071555">
    <property type="term" value="P:cell wall organization"/>
    <property type="evidence" value="ECO:0007669"/>
    <property type="project" value="UniProtKB-KW"/>
</dbReference>
<dbReference type="InterPro" id="IPR036867">
    <property type="entry name" value="R3H_dom_sf"/>
</dbReference>
<dbReference type="Gene3D" id="3.30.1370.50">
    <property type="entry name" value="R3H-like domain"/>
    <property type="match status" value="1"/>
</dbReference>
<dbReference type="PANTHER" id="PTHR35800">
    <property type="entry name" value="PROTEIN JAG"/>
    <property type="match status" value="1"/>
</dbReference>
<dbReference type="InterPro" id="IPR015946">
    <property type="entry name" value="KH_dom-like_a/b"/>
</dbReference>
<dbReference type="AlphaFoldDB" id="A0A1I2QE84"/>
<dbReference type="Pfam" id="PF13083">
    <property type="entry name" value="KH_KhpA-B"/>
    <property type="match status" value="1"/>
</dbReference>
<dbReference type="EMBL" id="FOOY01000007">
    <property type="protein sequence ID" value="SFG26250.1"/>
    <property type="molecule type" value="Genomic_DNA"/>
</dbReference>
<dbReference type="InterPro" id="IPR001374">
    <property type="entry name" value="R3H_dom"/>
</dbReference>
<dbReference type="InterPro" id="IPR032782">
    <property type="entry name" value="KhpB_N"/>
</dbReference>
<dbReference type="Pfam" id="PF01424">
    <property type="entry name" value="R3H"/>
    <property type="match status" value="1"/>
</dbReference>
<comment type="similarity">
    <text evidence="6">Belongs to the KhpB RNA-binding protein family.</text>
</comment>
<dbReference type="Proteomes" id="UP000198752">
    <property type="component" value="Unassembled WGS sequence"/>
</dbReference>
<dbReference type="GO" id="GO:0008360">
    <property type="term" value="P:regulation of cell shape"/>
    <property type="evidence" value="ECO:0007669"/>
    <property type="project" value="UniProtKB-KW"/>
</dbReference>
<keyword evidence="2 6" id="KW-0694">RNA-binding</keyword>
<dbReference type="CDD" id="cd02644">
    <property type="entry name" value="R3H_jag"/>
    <property type="match status" value="1"/>
</dbReference>
<dbReference type="SMART" id="SM00393">
    <property type="entry name" value="R3H"/>
    <property type="match status" value="1"/>
</dbReference>
<keyword evidence="4 6" id="KW-0143">Chaperone</keyword>
<evidence type="ECO:0000256" key="5">
    <source>
        <dbReference type="ARBA" id="ARBA00023316"/>
    </source>
</evidence>
<dbReference type="InterPro" id="IPR038247">
    <property type="entry name" value="Jag_N_dom_sf"/>
</dbReference>
<dbReference type="InterPro" id="IPR034079">
    <property type="entry name" value="R3H_KhpB"/>
</dbReference>
<dbReference type="Gene3D" id="3.30.30.80">
    <property type="entry name" value="probable RNA-binding protein from clostridium symbiosum atcc 14940"/>
    <property type="match status" value="1"/>
</dbReference>
<comment type="domain">
    <text evidence="6">Has an N-terminal Jag-N domain and 2 RNA-binding domains (KH and R3H).</text>
</comment>
<dbReference type="Gene3D" id="3.30.300.20">
    <property type="match status" value="1"/>
</dbReference>
<organism evidence="8 9">
    <name type="scientific">Sporolactobacillus nakayamae</name>
    <dbReference type="NCBI Taxonomy" id="269670"/>
    <lineage>
        <taxon>Bacteria</taxon>
        <taxon>Bacillati</taxon>
        <taxon>Bacillota</taxon>
        <taxon>Bacilli</taxon>
        <taxon>Bacillales</taxon>
        <taxon>Sporolactobacillaceae</taxon>
        <taxon>Sporolactobacillus</taxon>
    </lineage>
</organism>
<dbReference type="NCBIfam" id="NF041568">
    <property type="entry name" value="Jag_EloR"/>
    <property type="match status" value="1"/>
</dbReference>
<dbReference type="OrthoDB" id="9794483at2"/>
<sequence length="206" mass="23151">MREVTKYGKTVAEAVSIALKELNATSDQVDVQILTEPRSGFLGIGARKALVRVILMKTPIDYGIDYLKELINKSGLTVRVQVDERNTRVCRCSLVGKDAFQLIGKHGKTLNAFQYLANRVVSKGSEHRMKMILDAENYRAIRKKSLIALAKRIAEKTVRSGRPHRFEPMPAFERKIVHTALSGNSKIRTFSNGAEPRRYLIVAPRS</sequence>
<evidence type="ECO:0000313" key="9">
    <source>
        <dbReference type="Proteomes" id="UP000198752"/>
    </source>
</evidence>
<dbReference type="CDD" id="cd02414">
    <property type="entry name" value="KH-II_Jag"/>
    <property type="match status" value="1"/>
</dbReference>
<dbReference type="Pfam" id="PF14804">
    <property type="entry name" value="Jag_N"/>
    <property type="match status" value="1"/>
</dbReference>
<dbReference type="GO" id="GO:0005737">
    <property type="term" value="C:cytoplasm"/>
    <property type="evidence" value="ECO:0007669"/>
    <property type="project" value="UniProtKB-SubCell"/>
</dbReference>
<dbReference type="PANTHER" id="PTHR35800:SF1">
    <property type="entry name" value="RNA-BINDING PROTEIN KHPB"/>
    <property type="match status" value="1"/>
</dbReference>
<evidence type="ECO:0000313" key="8">
    <source>
        <dbReference type="EMBL" id="SFG26250.1"/>
    </source>
</evidence>
<dbReference type="GO" id="GO:0003723">
    <property type="term" value="F:RNA binding"/>
    <property type="evidence" value="ECO:0007669"/>
    <property type="project" value="UniProtKB-UniRule"/>
</dbReference>
<comment type="caution">
    <text evidence="6">Lacks conserved residue(s) required for the propagation of feature annotation.</text>
</comment>
<dbReference type="RefSeq" id="WP_093671004.1">
    <property type="nucleotide sequence ID" value="NZ_FOOY01000007.1"/>
</dbReference>
<dbReference type="InterPro" id="IPR039247">
    <property type="entry name" value="KhpB"/>
</dbReference>
<evidence type="ECO:0000256" key="6">
    <source>
        <dbReference type="HAMAP-Rule" id="MF_00867"/>
    </source>
</evidence>